<dbReference type="InterPro" id="IPR036390">
    <property type="entry name" value="WH_DNA-bd_sf"/>
</dbReference>
<accession>A0A660KZ87</accession>
<dbReference type="Pfam" id="PF12802">
    <property type="entry name" value="MarR_2"/>
    <property type="match status" value="1"/>
</dbReference>
<evidence type="ECO:0000259" key="3">
    <source>
        <dbReference type="PROSITE" id="PS51186"/>
    </source>
</evidence>
<dbReference type="SUPFAM" id="SSF46785">
    <property type="entry name" value="Winged helix' DNA-binding domain"/>
    <property type="match status" value="1"/>
</dbReference>
<organism evidence="4 5">
    <name type="scientific">Solirubrobacter pauli</name>
    <dbReference type="NCBI Taxonomy" id="166793"/>
    <lineage>
        <taxon>Bacteria</taxon>
        <taxon>Bacillati</taxon>
        <taxon>Actinomycetota</taxon>
        <taxon>Thermoleophilia</taxon>
        <taxon>Solirubrobacterales</taxon>
        <taxon>Solirubrobacteraceae</taxon>
        <taxon>Solirubrobacter</taxon>
    </lineage>
</organism>
<dbReference type="Pfam" id="PF00583">
    <property type="entry name" value="Acetyltransf_1"/>
    <property type="match status" value="1"/>
</dbReference>
<dbReference type="PROSITE" id="PS50995">
    <property type="entry name" value="HTH_MARR_2"/>
    <property type="match status" value="1"/>
</dbReference>
<protein>
    <submittedName>
        <fullName evidence="4">MarR family transcriptional regulator with acetyltransferase activity</fullName>
    </submittedName>
</protein>
<dbReference type="Gene3D" id="3.40.630.30">
    <property type="match status" value="1"/>
</dbReference>
<dbReference type="SUPFAM" id="SSF55729">
    <property type="entry name" value="Acyl-CoA N-acyltransferases (Nat)"/>
    <property type="match status" value="1"/>
</dbReference>
<dbReference type="InterPro" id="IPR036388">
    <property type="entry name" value="WH-like_DNA-bd_sf"/>
</dbReference>
<feature type="domain" description="N-acetyltransferase" evidence="3">
    <location>
        <begin position="140"/>
        <end position="293"/>
    </location>
</feature>
<reference evidence="4 5" key="1">
    <citation type="submission" date="2018-10" db="EMBL/GenBank/DDBJ databases">
        <title>Genomic Encyclopedia of Archaeal and Bacterial Type Strains, Phase II (KMG-II): from individual species to whole genera.</title>
        <authorList>
            <person name="Goeker M."/>
        </authorList>
    </citation>
    <scope>NUCLEOTIDE SEQUENCE [LARGE SCALE GENOMIC DNA]</scope>
    <source>
        <strain evidence="4 5">DSM 14954</strain>
    </source>
</reference>
<sequence>MVTTHHVEAVRDFNRFYTARMGLTRGSYARPLPEIRVLYELSHGTTEVAELKRALEIDAGQLSRVIAKLEQQGLATKAPSAVDARRQTVTLTEAGAARFAEMDAESAGEITRVLDELPDPDEVVAAMRSLKAAIAPQGTLTLRDLEPGDLGWLVQRHGELYAREFGYDQSFERLVARIVADFDPERDRAWVAEIDGTKVGAILCVHADDTTAKLRTLLVEPKARGRGVGGTLVNQVVRHATARGYRTLTLYTNDNLHPARRLYERAGFTLAESTPERSFGHDHVAQTWSLTLKP</sequence>
<evidence type="ECO:0000313" key="5">
    <source>
        <dbReference type="Proteomes" id="UP000278962"/>
    </source>
</evidence>
<dbReference type="InterPro" id="IPR050769">
    <property type="entry name" value="NAT_camello-type"/>
</dbReference>
<dbReference type="SMART" id="SM00347">
    <property type="entry name" value="HTH_MARR"/>
    <property type="match status" value="1"/>
</dbReference>
<feature type="domain" description="HTH marR-type" evidence="2">
    <location>
        <begin position="1"/>
        <end position="135"/>
    </location>
</feature>
<evidence type="ECO:0000259" key="2">
    <source>
        <dbReference type="PROSITE" id="PS50995"/>
    </source>
</evidence>
<dbReference type="OrthoDB" id="273614at2"/>
<dbReference type="EMBL" id="RBIL01000002">
    <property type="protein sequence ID" value="RKQ86946.1"/>
    <property type="molecule type" value="Genomic_DNA"/>
</dbReference>
<gene>
    <name evidence="4" type="ORF">C8N24_4963</name>
</gene>
<dbReference type="PROSITE" id="PS51186">
    <property type="entry name" value="GNAT"/>
    <property type="match status" value="1"/>
</dbReference>
<dbReference type="GO" id="GO:0008080">
    <property type="term" value="F:N-acetyltransferase activity"/>
    <property type="evidence" value="ECO:0007669"/>
    <property type="project" value="InterPro"/>
</dbReference>
<keyword evidence="1 4" id="KW-0808">Transferase</keyword>
<dbReference type="GO" id="GO:0003700">
    <property type="term" value="F:DNA-binding transcription factor activity"/>
    <property type="evidence" value="ECO:0007669"/>
    <property type="project" value="InterPro"/>
</dbReference>
<dbReference type="PANTHER" id="PTHR13947">
    <property type="entry name" value="GNAT FAMILY N-ACETYLTRANSFERASE"/>
    <property type="match status" value="1"/>
</dbReference>
<dbReference type="InterPro" id="IPR000835">
    <property type="entry name" value="HTH_MarR-typ"/>
</dbReference>
<dbReference type="Proteomes" id="UP000278962">
    <property type="component" value="Unassembled WGS sequence"/>
</dbReference>
<comment type="caution">
    <text evidence="4">The sequence shown here is derived from an EMBL/GenBank/DDBJ whole genome shotgun (WGS) entry which is preliminary data.</text>
</comment>
<evidence type="ECO:0000313" key="4">
    <source>
        <dbReference type="EMBL" id="RKQ86946.1"/>
    </source>
</evidence>
<keyword evidence="5" id="KW-1185">Reference proteome</keyword>
<dbReference type="Gene3D" id="1.10.10.10">
    <property type="entry name" value="Winged helix-like DNA-binding domain superfamily/Winged helix DNA-binding domain"/>
    <property type="match status" value="1"/>
</dbReference>
<evidence type="ECO:0000256" key="1">
    <source>
        <dbReference type="ARBA" id="ARBA00022679"/>
    </source>
</evidence>
<dbReference type="CDD" id="cd04301">
    <property type="entry name" value="NAT_SF"/>
    <property type="match status" value="1"/>
</dbReference>
<dbReference type="RefSeq" id="WP_121255113.1">
    <property type="nucleotide sequence ID" value="NZ_RBIL01000002.1"/>
</dbReference>
<dbReference type="InterPro" id="IPR000182">
    <property type="entry name" value="GNAT_dom"/>
</dbReference>
<dbReference type="InterPro" id="IPR016181">
    <property type="entry name" value="Acyl_CoA_acyltransferase"/>
</dbReference>
<proteinExistence type="predicted"/>
<dbReference type="PANTHER" id="PTHR13947:SF37">
    <property type="entry name" value="LD18367P"/>
    <property type="match status" value="1"/>
</dbReference>
<name>A0A660KZ87_9ACTN</name>
<dbReference type="AlphaFoldDB" id="A0A660KZ87"/>